<name>A0ABV3P218_9ACTN</name>
<sequence>MRWTVRQGPAEGGGSLTTAPSGPSLSVLAVPAVESTAEALLDLDAAGGVVEVPATLQGPAGLARHLGVPLAAVAATAVLRTRDDRHLFVISSAAHPLFAPALAAVLCEPELFQDDDTDVLRRTGSVLGSASPLGLAEPLPTFVDVALAPHPQVWVPAGHPHAVFRTRYDELLRLTSGHPVELG</sequence>
<reference evidence="3 4" key="1">
    <citation type="submission" date="2024-07" db="EMBL/GenBank/DDBJ databases">
        <authorList>
            <person name="Thanompreechachai J."/>
            <person name="Duangmal K."/>
        </authorList>
    </citation>
    <scope>NUCLEOTIDE SEQUENCE [LARGE SCALE GENOMIC DNA]</scope>
    <source>
        <strain evidence="3 4">KCTC 19886</strain>
    </source>
</reference>
<dbReference type="EMBL" id="JBFNQN010000001">
    <property type="protein sequence ID" value="MEW9263468.1"/>
    <property type="molecule type" value="Genomic_DNA"/>
</dbReference>
<dbReference type="Pfam" id="PF04073">
    <property type="entry name" value="tRNA_edit"/>
    <property type="match status" value="1"/>
</dbReference>
<gene>
    <name evidence="3" type="ORF">AB1207_01785</name>
</gene>
<evidence type="ECO:0000259" key="2">
    <source>
        <dbReference type="Pfam" id="PF04073"/>
    </source>
</evidence>
<evidence type="ECO:0000313" key="3">
    <source>
        <dbReference type="EMBL" id="MEW9263468.1"/>
    </source>
</evidence>
<evidence type="ECO:0000256" key="1">
    <source>
        <dbReference type="SAM" id="MobiDB-lite"/>
    </source>
</evidence>
<protein>
    <submittedName>
        <fullName evidence="3">YbaK/EbsC family protein</fullName>
    </submittedName>
</protein>
<organism evidence="3 4">
    <name type="scientific">Kineococcus endophyticus</name>
    <dbReference type="NCBI Taxonomy" id="1181883"/>
    <lineage>
        <taxon>Bacteria</taxon>
        <taxon>Bacillati</taxon>
        <taxon>Actinomycetota</taxon>
        <taxon>Actinomycetes</taxon>
        <taxon>Kineosporiales</taxon>
        <taxon>Kineosporiaceae</taxon>
        <taxon>Kineococcus</taxon>
    </lineage>
</organism>
<dbReference type="SUPFAM" id="SSF55826">
    <property type="entry name" value="YbaK/ProRS associated domain"/>
    <property type="match status" value="1"/>
</dbReference>
<dbReference type="Gene3D" id="3.90.960.10">
    <property type="entry name" value="YbaK/aminoacyl-tRNA synthetase-associated domain"/>
    <property type="match status" value="1"/>
</dbReference>
<feature type="region of interest" description="Disordered" evidence="1">
    <location>
        <begin position="1"/>
        <end position="20"/>
    </location>
</feature>
<proteinExistence type="predicted"/>
<keyword evidence="4" id="KW-1185">Reference proteome</keyword>
<evidence type="ECO:0000313" key="4">
    <source>
        <dbReference type="Proteomes" id="UP001555826"/>
    </source>
</evidence>
<accession>A0ABV3P218</accession>
<dbReference type="RefSeq" id="WP_367636048.1">
    <property type="nucleotide sequence ID" value="NZ_JBFNQN010000001.1"/>
</dbReference>
<dbReference type="Proteomes" id="UP001555826">
    <property type="component" value="Unassembled WGS sequence"/>
</dbReference>
<comment type="caution">
    <text evidence="3">The sequence shown here is derived from an EMBL/GenBank/DDBJ whole genome shotgun (WGS) entry which is preliminary data.</text>
</comment>
<dbReference type="InterPro" id="IPR036754">
    <property type="entry name" value="YbaK/aa-tRNA-synt-asso_dom_sf"/>
</dbReference>
<dbReference type="InterPro" id="IPR007214">
    <property type="entry name" value="YbaK/aa-tRNA-synth-assoc-dom"/>
</dbReference>
<feature type="domain" description="YbaK/aminoacyl-tRNA synthetase-associated" evidence="2">
    <location>
        <begin position="62"/>
        <end position="174"/>
    </location>
</feature>